<dbReference type="AlphaFoldDB" id="A0A267G100"/>
<name>A0A267G100_9PLAT</name>
<keyword evidence="3" id="KW-1185">Reference proteome</keyword>
<evidence type="ECO:0000313" key="3">
    <source>
        <dbReference type="Proteomes" id="UP000215902"/>
    </source>
</evidence>
<organism evidence="2 3">
    <name type="scientific">Macrostomum lignano</name>
    <dbReference type="NCBI Taxonomy" id="282301"/>
    <lineage>
        <taxon>Eukaryota</taxon>
        <taxon>Metazoa</taxon>
        <taxon>Spiralia</taxon>
        <taxon>Lophotrochozoa</taxon>
        <taxon>Platyhelminthes</taxon>
        <taxon>Rhabditophora</taxon>
        <taxon>Macrostomorpha</taxon>
        <taxon>Macrostomida</taxon>
        <taxon>Macrostomidae</taxon>
        <taxon>Macrostomum</taxon>
    </lineage>
</organism>
<feature type="region of interest" description="Disordered" evidence="1">
    <location>
        <begin position="38"/>
        <end position="58"/>
    </location>
</feature>
<evidence type="ECO:0000256" key="1">
    <source>
        <dbReference type="SAM" id="MobiDB-lite"/>
    </source>
</evidence>
<accession>A0A267G100</accession>
<comment type="caution">
    <text evidence="2">The sequence shown here is derived from an EMBL/GenBank/DDBJ whole genome shotgun (WGS) entry which is preliminary data.</text>
</comment>
<evidence type="ECO:0000313" key="2">
    <source>
        <dbReference type="EMBL" id="PAA78892.1"/>
    </source>
</evidence>
<reference evidence="2 3" key="1">
    <citation type="submission" date="2017-06" db="EMBL/GenBank/DDBJ databases">
        <title>A platform for efficient transgenesis in Macrostomum lignano, a flatworm model organism for stem cell research.</title>
        <authorList>
            <person name="Berezikov E."/>
        </authorList>
    </citation>
    <scope>NUCLEOTIDE SEQUENCE [LARGE SCALE GENOMIC DNA]</scope>
    <source>
        <strain evidence="2">DV1</strain>
        <tissue evidence="2">Whole organism</tissue>
    </source>
</reference>
<protein>
    <submittedName>
        <fullName evidence="2">Uncharacterized protein</fullName>
    </submittedName>
</protein>
<sequence>MLCNSGSETNKHVLLRCPAMKVQRHLFRLEDLSVLRETAEKTTKQQQKQKPTPEQQQL</sequence>
<dbReference type="Proteomes" id="UP000215902">
    <property type="component" value="Unassembled WGS sequence"/>
</dbReference>
<feature type="compositionally biased region" description="Low complexity" evidence="1">
    <location>
        <begin position="44"/>
        <end position="58"/>
    </location>
</feature>
<dbReference type="EMBL" id="NIVC01000661">
    <property type="protein sequence ID" value="PAA78892.1"/>
    <property type="molecule type" value="Genomic_DNA"/>
</dbReference>
<proteinExistence type="predicted"/>
<gene>
    <name evidence="2" type="ORF">BOX15_Mlig001149g7</name>
</gene>